<reference evidence="1" key="1">
    <citation type="submission" date="2022-04" db="EMBL/GenBank/DDBJ databases">
        <title>Genome of the entomopathogenic fungus Entomophthora muscae.</title>
        <authorList>
            <person name="Elya C."/>
            <person name="Lovett B.R."/>
            <person name="Lee E."/>
            <person name="Macias A.M."/>
            <person name="Hajek A.E."/>
            <person name="De Bivort B.L."/>
            <person name="Kasson M.T."/>
            <person name="De Fine Licht H.H."/>
            <person name="Stajich J.E."/>
        </authorList>
    </citation>
    <scope>NUCLEOTIDE SEQUENCE</scope>
    <source>
        <strain evidence="1">Berkeley</strain>
    </source>
</reference>
<sequence>MEMDLIRDYFVHLSQLDPILASRCANREFQLPALSTILIKFCSAEEAYTSLEFLKRKRFRSDTYLNTLYGYIQDDIRKELNAKSYLVQGYKLISTSSSFVPFDNWLTIIEEAWSHYKLQNFNGPTEPLAASIKFELLTVRHMILAQKAICEYDLKGVTINLYFAHSQYIQWRSLSYAQRRIQQPELEQTPEPSNVLSIFTSLAEQFNFKPAKTPLQVSNLMKWTEKLYDHLASKMTLYFHRSLLDREKVVGGDERTLWRRPTIDFQSIIRTFRKRSGAHSVAIIFEVDSSRPFSRMGFECLMTPYQPPSGLESFPCIFSYPEDPPLDHWPNLVSMIMSDNQTCLLRKQEFTSPSLYPSQGANDSLPYSSTSTLSLAGANALSTALSVAGFKYPSTSLPAGQSTSSPITNAQQLNDTNLSSSVTTTSSIPSAYLPTPTQFYDRKVGATYYLSRIDPRITLAVVFLDKHSTRDTVALDFVKDLTDHLRLTHITQQLARAE</sequence>
<proteinExistence type="predicted"/>
<evidence type="ECO:0000313" key="2">
    <source>
        <dbReference type="Proteomes" id="UP001165960"/>
    </source>
</evidence>
<comment type="caution">
    <text evidence="1">The sequence shown here is derived from an EMBL/GenBank/DDBJ whole genome shotgun (WGS) entry which is preliminary data.</text>
</comment>
<dbReference type="EMBL" id="QTSX02002199">
    <property type="protein sequence ID" value="KAJ9077425.1"/>
    <property type="molecule type" value="Genomic_DNA"/>
</dbReference>
<keyword evidence="2" id="KW-1185">Reference proteome</keyword>
<dbReference type="Proteomes" id="UP001165960">
    <property type="component" value="Unassembled WGS sequence"/>
</dbReference>
<evidence type="ECO:0000313" key="1">
    <source>
        <dbReference type="EMBL" id="KAJ9077425.1"/>
    </source>
</evidence>
<protein>
    <submittedName>
        <fullName evidence="1">Uncharacterized protein</fullName>
    </submittedName>
</protein>
<organism evidence="1 2">
    <name type="scientific">Entomophthora muscae</name>
    <dbReference type="NCBI Taxonomy" id="34485"/>
    <lineage>
        <taxon>Eukaryota</taxon>
        <taxon>Fungi</taxon>
        <taxon>Fungi incertae sedis</taxon>
        <taxon>Zoopagomycota</taxon>
        <taxon>Entomophthoromycotina</taxon>
        <taxon>Entomophthoromycetes</taxon>
        <taxon>Entomophthorales</taxon>
        <taxon>Entomophthoraceae</taxon>
        <taxon>Entomophthora</taxon>
    </lineage>
</organism>
<gene>
    <name evidence="1" type="ORF">DSO57_1016879</name>
</gene>
<name>A0ACC2TRP6_9FUNG</name>
<accession>A0ACC2TRP6</accession>